<evidence type="ECO:0000313" key="7">
    <source>
        <dbReference type="EMBL" id="MBN6101798.1"/>
    </source>
</evidence>
<evidence type="ECO:0000259" key="6">
    <source>
        <dbReference type="Pfam" id="PF03968"/>
    </source>
</evidence>
<evidence type="ECO:0000256" key="4">
    <source>
        <dbReference type="HAMAP-Rule" id="MF_01914"/>
    </source>
</evidence>
<keyword evidence="3 4" id="KW-0574">Periplasm</keyword>
<evidence type="ECO:0000256" key="5">
    <source>
        <dbReference type="SAM" id="MobiDB-lite"/>
    </source>
</evidence>
<keyword evidence="2 4" id="KW-0732">Signal</keyword>
<dbReference type="PANTHER" id="PTHR36504">
    <property type="entry name" value="LIPOPOLYSACCHARIDE EXPORT SYSTEM PROTEIN LPTA"/>
    <property type="match status" value="1"/>
</dbReference>
<feature type="chain" id="PRO_5044900913" description="Lipopolysaccharide export system protein LptA" evidence="4">
    <location>
        <begin position="23"/>
        <end position="193"/>
    </location>
</feature>
<protein>
    <recommendedName>
        <fullName evidence="4">Lipopolysaccharide export system protein LptA</fullName>
    </recommendedName>
</protein>
<dbReference type="EMBL" id="JAFIWB010000004">
    <property type="protein sequence ID" value="MBN6101798.1"/>
    <property type="molecule type" value="Genomic_DNA"/>
</dbReference>
<comment type="function">
    <text evidence="4">Involved in the assembly of lipopolysaccharide (LPS). Required for the translocation of LPS from the inner membrane to the outer membrane. May form a bridge between the inner membrane and the outer membrane, via interactions with LptC and LptD, thereby facilitating LPS transfer across the periplasm.</text>
</comment>
<comment type="similarity">
    <text evidence="4">Belongs to the LptA family.</text>
</comment>
<dbReference type="Pfam" id="PF03968">
    <property type="entry name" value="LptD_N"/>
    <property type="match status" value="1"/>
</dbReference>
<evidence type="ECO:0000256" key="1">
    <source>
        <dbReference type="ARBA" id="ARBA00022448"/>
    </source>
</evidence>
<proteinExistence type="inferred from homology"/>
<evidence type="ECO:0000256" key="3">
    <source>
        <dbReference type="ARBA" id="ARBA00022764"/>
    </source>
</evidence>
<feature type="signal peptide" evidence="4">
    <location>
        <begin position="1"/>
        <end position="22"/>
    </location>
</feature>
<dbReference type="NCBIfam" id="TIGR03002">
    <property type="entry name" value="outer_YhbN_LptA"/>
    <property type="match status" value="1"/>
</dbReference>
<evidence type="ECO:0000313" key="8">
    <source>
        <dbReference type="Proteomes" id="UP000695802"/>
    </source>
</evidence>
<keyword evidence="8" id="KW-1185">Reference proteome</keyword>
<accession>A0ABS3AZL4</accession>
<dbReference type="InterPro" id="IPR014340">
    <property type="entry name" value="LptA"/>
</dbReference>
<feature type="domain" description="Organic solvent tolerance-like N-terminal" evidence="6">
    <location>
        <begin position="33"/>
        <end position="143"/>
    </location>
</feature>
<comment type="subunit">
    <text evidence="4">Component of the lipopolysaccharide transport and assembly complex.</text>
</comment>
<dbReference type="HAMAP" id="MF_01914">
    <property type="entry name" value="LPS_assembly_LptA"/>
    <property type="match status" value="1"/>
</dbReference>
<comment type="caution">
    <text evidence="7">The sequence shown here is derived from an EMBL/GenBank/DDBJ whole genome shotgun (WGS) entry which is preliminary data.</text>
</comment>
<dbReference type="InterPro" id="IPR005653">
    <property type="entry name" value="OstA-like_N"/>
</dbReference>
<dbReference type="Proteomes" id="UP000695802">
    <property type="component" value="Unassembled WGS sequence"/>
</dbReference>
<reference evidence="7 8" key="1">
    <citation type="submission" date="2021-02" db="EMBL/GenBank/DDBJ databases">
        <title>Taxonomically Unique Crown Gall-Associated Xanthomonas Stains Have Deficiency in Virulence Repertories.</title>
        <authorList>
            <person name="Mafakheri H."/>
            <person name="Taghavi S.M."/>
            <person name="Dimkic I."/>
            <person name="Nemanja K."/>
            <person name="Osdaghi E."/>
        </authorList>
    </citation>
    <scope>NUCLEOTIDE SEQUENCE [LARGE SCALE GENOMIC DNA]</scope>
    <source>
        <strain evidence="7 8">FX4</strain>
    </source>
</reference>
<dbReference type="Gene3D" id="2.60.450.10">
    <property type="entry name" value="Lipopolysaccharide (LPS) transport protein A like domain"/>
    <property type="match status" value="1"/>
</dbReference>
<comment type="subcellular location">
    <subcellularLocation>
        <location evidence="4">Periplasm</location>
    </subcellularLocation>
</comment>
<organism evidence="7 8">
    <name type="scientific">Xanthomonas bonasiae</name>
    <dbReference type="NCBI Taxonomy" id="2810351"/>
    <lineage>
        <taxon>Bacteria</taxon>
        <taxon>Pseudomonadati</taxon>
        <taxon>Pseudomonadota</taxon>
        <taxon>Gammaproteobacteria</taxon>
        <taxon>Lysobacterales</taxon>
        <taxon>Lysobacteraceae</taxon>
        <taxon>Xanthomonas</taxon>
    </lineage>
</organism>
<dbReference type="InterPro" id="IPR052037">
    <property type="entry name" value="LPS_export_LptA"/>
</dbReference>
<feature type="compositionally biased region" description="Low complexity" evidence="5">
    <location>
        <begin position="163"/>
        <end position="193"/>
    </location>
</feature>
<sequence precursor="true">MNPTLPAKLALLALLLPALAMAKSSDRNQPMDIKSDKQDGNMLADNGQVHYWGNVVIIQGTLEIHADKADLFLKNGDIDRVVFSGKQATLKQELDDGSPMDAVADNIDYKVPTDTVVLTGNYRMTSPKGTNAGQRMVYNTKTGDMQGGGDGTRVHTVIQPKNAAPAGAAGAKPAAKPAATPAKPTTPAKQGGQ</sequence>
<dbReference type="PANTHER" id="PTHR36504:SF1">
    <property type="entry name" value="LIPOPOLYSACCHARIDE EXPORT SYSTEM PROTEIN LPTA"/>
    <property type="match status" value="1"/>
</dbReference>
<gene>
    <name evidence="4 7" type="primary">lptA</name>
    <name evidence="7" type="ORF">JR064_06415</name>
</gene>
<keyword evidence="1 4" id="KW-0813">Transport</keyword>
<evidence type="ECO:0000256" key="2">
    <source>
        <dbReference type="ARBA" id="ARBA00022729"/>
    </source>
</evidence>
<dbReference type="RefSeq" id="WP_206229167.1">
    <property type="nucleotide sequence ID" value="NZ_JAFIWB010000004.1"/>
</dbReference>
<name>A0ABS3AZL4_9XANT</name>
<feature type="region of interest" description="Disordered" evidence="5">
    <location>
        <begin position="159"/>
        <end position="193"/>
    </location>
</feature>